<evidence type="ECO:0000313" key="5">
    <source>
        <dbReference type="Proteomes" id="UP000001299"/>
    </source>
</evidence>
<dbReference type="KEGG" id="bpb:bpr_I1210"/>
<evidence type="ECO:0000256" key="2">
    <source>
        <dbReference type="SAM" id="MobiDB-lite"/>
    </source>
</evidence>
<organism evidence="4 5">
    <name type="scientific">Butyrivibrio proteoclasticus (strain ATCC 51982 / DSM 14932 / B316)</name>
    <name type="common">Clostridium proteoclasticum</name>
    <dbReference type="NCBI Taxonomy" id="515622"/>
    <lineage>
        <taxon>Bacteria</taxon>
        <taxon>Bacillati</taxon>
        <taxon>Bacillota</taxon>
        <taxon>Clostridia</taxon>
        <taxon>Lachnospirales</taxon>
        <taxon>Lachnospiraceae</taxon>
        <taxon>Butyrivibrio</taxon>
    </lineage>
</organism>
<feature type="transmembrane region" description="Helical" evidence="3">
    <location>
        <begin position="100"/>
        <end position="125"/>
    </location>
</feature>
<dbReference type="SUPFAM" id="SSF46565">
    <property type="entry name" value="Chaperone J-domain"/>
    <property type="match status" value="1"/>
</dbReference>
<feature type="transmembrane region" description="Helical" evidence="3">
    <location>
        <begin position="40"/>
        <end position="64"/>
    </location>
</feature>
<dbReference type="HOGENOM" id="CLU_835959_0_0_9"/>
<dbReference type="InterPro" id="IPR036869">
    <property type="entry name" value="J_dom_sf"/>
</dbReference>
<feature type="transmembrane region" description="Helical" evidence="3">
    <location>
        <begin position="12"/>
        <end position="31"/>
    </location>
</feature>
<feature type="region of interest" description="Disordered" evidence="2">
    <location>
        <begin position="211"/>
        <end position="271"/>
    </location>
</feature>
<keyword evidence="3" id="KW-0472">Membrane</keyword>
<gene>
    <name evidence="4" type="ordered locus">bpr_I1210</name>
</gene>
<keyword evidence="3" id="KW-0812">Transmembrane</keyword>
<reference evidence="4 5" key="1">
    <citation type="journal article" date="2010" name="PLoS ONE">
        <title>The glycobiome of the rumen bacterium Butyrivibrio proteoclasticus B316(T) highlights adaptation to a polysaccharide-rich environment.</title>
        <authorList>
            <person name="Kelly W.J."/>
            <person name="Leahy S.C."/>
            <person name="Altermann E."/>
            <person name="Yeoman C.J."/>
            <person name="Dunne J.C."/>
            <person name="Kong Z."/>
            <person name="Pacheco D.M."/>
            <person name="Li D."/>
            <person name="Noel S.J."/>
            <person name="Moon C.D."/>
            <person name="Cookson A.L."/>
            <person name="Attwood G.T."/>
        </authorList>
    </citation>
    <scope>NUCLEOTIDE SEQUENCE [LARGE SCALE GENOMIC DNA]</scope>
    <source>
        <strain evidence="5">ATCC 51982 / DSM 14932 / B316</strain>
    </source>
</reference>
<protein>
    <recommendedName>
        <fullName evidence="6">DnaJ domain-containing protein</fullName>
    </recommendedName>
</protein>
<sequence>MLSLFSMALNAVISFFLYILKGLFSMLAWFFKSLFRLIKLFFCALPITAALFVIFFLASIFLFFSGMRIASLNTDIFQKLLSDIRIWWVLTIYPTRGSIAFFLLIILSVILFIPVIFSVFCIGTVISFGKFLFYATCADAMIYLIRAIFQKSFIAQFLDRYYLLFPSAGKRHYEKKYEKWLRKHHEDFEDESESPRKSVRDFYEEDDETYDDDYYEDDESYEDEDFYEDDESYENEDFYEDDEPYADGDFYEDDEPYEDEDFYEDDEPYDDENYYEGQKSAFNFFAGCKSRESVDKKYRSLVKLYHPDNMDGDTKALQEINVQYSEAKKRFG</sequence>
<proteinExistence type="predicted"/>
<keyword evidence="3" id="KW-1133">Transmembrane helix</keyword>
<dbReference type="Proteomes" id="UP000001299">
    <property type="component" value="Chromosome 1"/>
</dbReference>
<evidence type="ECO:0008006" key="6">
    <source>
        <dbReference type="Google" id="ProtNLM"/>
    </source>
</evidence>
<keyword evidence="1" id="KW-0235">DNA replication</keyword>
<dbReference type="STRING" id="515622.bpr_I1210"/>
<dbReference type="RefSeq" id="WP_013280603.1">
    <property type="nucleotide sequence ID" value="NC_014387.1"/>
</dbReference>
<dbReference type="GO" id="GO:0006260">
    <property type="term" value="P:DNA replication"/>
    <property type="evidence" value="ECO:0007669"/>
    <property type="project" value="UniProtKB-KW"/>
</dbReference>
<evidence type="ECO:0000256" key="3">
    <source>
        <dbReference type="SAM" id="Phobius"/>
    </source>
</evidence>
<keyword evidence="5" id="KW-1185">Reference proteome</keyword>
<dbReference type="AlphaFoldDB" id="E0S2C4"/>
<name>E0S2C4_BUTPB</name>
<dbReference type="EMBL" id="CP001810">
    <property type="protein sequence ID" value="ADL33949.1"/>
    <property type="molecule type" value="Genomic_DNA"/>
</dbReference>
<dbReference type="eggNOG" id="COG2214">
    <property type="taxonomic scope" value="Bacteria"/>
</dbReference>
<accession>E0S2C4</accession>
<evidence type="ECO:0000256" key="1">
    <source>
        <dbReference type="ARBA" id="ARBA00022705"/>
    </source>
</evidence>
<evidence type="ECO:0000313" key="4">
    <source>
        <dbReference type="EMBL" id="ADL33949.1"/>
    </source>
</evidence>